<comment type="caution">
    <text evidence="8">The sequence shown here is derived from an EMBL/GenBank/DDBJ whole genome shotgun (WGS) entry which is preliminary data.</text>
</comment>
<dbReference type="InterPro" id="IPR034214">
    <property type="entry name" value="Ba3_CcO_II_C"/>
</dbReference>
<dbReference type="InterPro" id="IPR002429">
    <property type="entry name" value="CcO_II-like_C"/>
</dbReference>
<evidence type="ECO:0000259" key="7">
    <source>
        <dbReference type="PROSITE" id="PS50857"/>
    </source>
</evidence>
<dbReference type="EMBL" id="JAHHQF010000047">
    <property type="protein sequence ID" value="MBT9281939.1"/>
    <property type="molecule type" value="Genomic_DNA"/>
</dbReference>
<dbReference type="InterPro" id="IPR008972">
    <property type="entry name" value="Cupredoxin"/>
</dbReference>
<dbReference type="PANTHER" id="PTHR42838:SF2">
    <property type="entry name" value="NITROUS-OXIDE REDUCTASE"/>
    <property type="match status" value="1"/>
</dbReference>
<dbReference type="Pfam" id="PF00116">
    <property type="entry name" value="COX2"/>
    <property type="match status" value="1"/>
</dbReference>
<keyword evidence="3" id="KW-0186">Copper</keyword>
<feature type="domain" description="Cytochrome oxidase subunit II copper A binding" evidence="7">
    <location>
        <begin position="52"/>
        <end position="156"/>
    </location>
</feature>
<name>A0A947CVT2_HYDSH</name>
<protein>
    <recommendedName>
        <fullName evidence="5">Cytochrome aa3 subunit 2</fullName>
    </recommendedName>
</protein>
<comment type="catalytic activity">
    <reaction evidence="6">
        <text>4 Fe(II)-[cytochrome c] + O2 + 8 H(+)(in) = 4 Fe(III)-[cytochrome c] + 2 H2O + 4 H(+)(out)</text>
        <dbReference type="Rhea" id="RHEA:11436"/>
        <dbReference type="Rhea" id="RHEA-COMP:10350"/>
        <dbReference type="Rhea" id="RHEA-COMP:14399"/>
        <dbReference type="ChEBI" id="CHEBI:15377"/>
        <dbReference type="ChEBI" id="CHEBI:15378"/>
        <dbReference type="ChEBI" id="CHEBI:15379"/>
        <dbReference type="ChEBI" id="CHEBI:29033"/>
        <dbReference type="ChEBI" id="CHEBI:29034"/>
        <dbReference type="EC" id="7.1.1.9"/>
    </reaction>
</comment>
<dbReference type="GO" id="GO:0005507">
    <property type="term" value="F:copper ion binding"/>
    <property type="evidence" value="ECO:0007669"/>
    <property type="project" value="InterPro"/>
</dbReference>
<evidence type="ECO:0000256" key="3">
    <source>
        <dbReference type="ARBA" id="ARBA00023008"/>
    </source>
</evidence>
<dbReference type="PROSITE" id="PS50857">
    <property type="entry name" value="COX2_CUA"/>
    <property type="match status" value="1"/>
</dbReference>
<sequence>MKVSLGTMATFLVIIGVMAFGMDVHTADGRQTIDPTRVDETPPFDRPGLYRIGPDAYRAVVVARVFTFNPDHLVLPAGARIEFVMTSADVIHGVSVPGTNVNLMLIPGQVTTYTTTFKQPGEYLLLCNEYCGIGHHLMMGRWTVVAEGGESAWSASSTAPAGR</sequence>
<dbReference type="Proteomes" id="UP000748108">
    <property type="component" value="Unassembled WGS sequence"/>
</dbReference>
<dbReference type="CDD" id="cd13913">
    <property type="entry name" value="ba3_CcO_II_C"/>
    <property type="match status" value="1"/>
</dbReference>
<dbReference type="GO" id="GO:0004129">
    <property type="term" value="F:cytochrome-c oxidase activity"/>
    <property type="evidence" value="ECO:0007669"/>
    <property type="project" value="UniProtKB-EC"/>
</dbReference>
<dbReference type="PROSITE" id="PS00078">
    <property type="entry name" value="COX2"/>
    <property type="match status" value="1"/>
</dbReference>
<evidence type="ECO:0000313" key="9">
    <source>
        <dbReference type="Proteomes" id="UP000748108"/>
    </source>
</evidence>
<evidence type="ECO:0000256" key="6">
    <source>
        <dbReference type="ARBA" id="ARBA00047816"/>
    </source>
</evidence>
<evidence type="ECO:0000256" key="2">
    <source>
        <dbReference type="ARBA" id="ARBA00022723"/>
    </source>
</evidence>
<dbReference type="Gene3D" id="2.60.40.420">
    <property type="entry name" value="Cupredoxins - blue copper proteins"/>
    <property type="match status" value="1"/>
</dbReference>
<dbReference type="PANTHER" id="PTHR42838">
    <property type="entry name" value="CYTOCHROME C OXIDASE SUBUNIT II"/>
    <property type="match status" value="1"/>
</dbReference>
<proteinExistence type="predicted"/>
<gene>
    <name evidence="8" type="ORF">KM312_04685</name>
</gene>
<comment type="function">
    <text evidence="4">Subunits I and II form the functional core of the enzyme complex. Electrons originating in cytochrome c are transferred via heme a and Cu(A) to the binuclear center formed by heme a3 and Cu(B).</text>
</comment>
<evidence type="ECO:0000256" key="4">
    <source>
        <dbReference type="ARBA" id="ARBA00024688"/>
    </source>
</evidence>
<dbReference type="SUPFAM" id="SSF49503">
    <property type="entry name" value="Cupredoxins"/>
    <property type="match status" value="1"/>
</dbReference>
<keyword evidence="2" id="KW-0479">Metal-binding</keyword>
<reference evidence="8" key="1">
    <citation type="journal article" date="2021" name="Microbiology">
        <title>Metagenomic Analysis of the Microbial Community in the Underground Coal Fire Area (Kemerovo Region, Russia) Revealed Predominance of Thermophilic Members of the Phyla Deinococcus-thermus, Aquificae, and Firmicutes.</title>
        <authorList>
            <person name="Kadnikov V."/>
            <person name="Mardanov A.V."/>
            <person name="Beletsky A.V."/>
            <person name="Karnachuk O.V."/>
            <person name="Ravin N.V."/>
        </authorList>
    </citation>
    <scope>NUCLEOTIDE SEQUENCE</scope>
    <source>
        <strain evidence="8">RBS10-49</strain>
    </source>
</reference>
<organism evidence="8 9">
    <name type="scientific">Hydrogenibacillus schlegelii</name>
    <name type="common">Bacillus schlegelii</name>
    <dbReference type="NCBI Taxonomy" id="1484"/>
    <lineage>
        <taxon>Bacteria</taxon>
        <taxon>Bacillati</taxon>
        <taxon>Bacillota</taxon>
        <taxon>Bacilli</taxon>
        <taxon>Bacillales</taxon>
        <taxon>Bacillales Family X. Incertae Sedis</taxon>
        <taxon>Hydrogenibacillus</taxon>
    </lineage>
</organism>
<accession>A0A947CVT2</accession>
<dbReference type="InterPro" id="IPR001505">
    <property type="entry name" value="Copper_CuA"/>
</dbReference>
<evidence type="ECO:0000256" key="5">
    <source>
        <dbReference type="ARBA" id="ARBA00031399"/>
    </source>
</evidence>
<evidence type="ECO:0000256" key="1">
    <source>
        <dbReference type="ARBA" id="ARBA00004196"/>
    </source>
</evidence>
<dbReference type="InterPro" id="IPR051403">
    <property type="entry name" value="NosZ/Cyto_c_oxidase_sub2"/>
</dbReference>
<comment type="subcellular location">
    <subcellularLocation>
        <location evidence="1">Cell envelope</location>
    </subcellularLocation>
</comment>
<dbReference type="AlphaFoldDB" id="A0A947CVT2"/>
<dbReference type="GO" id="GO:0030313">
    <property type="term" value="C:cell envelope"/>
    <property type="evidence" value="ECO:0007669"/>
    <property type="project" value="UniProtKB-SubCell"/>
</dbReference>
<dbReference type="GO" id="GO:0016020">
    <property type="term" value="C:membrane"/>
    <property type="evidence" value="ECO:0007669"/>
    <property type="project" value="InterPro"/>
</dbReference>
<evidence type="ECO:0000313" key="8">
    <source>
        <dbReference type="EMBL" id="MBT9281939.1"/>
    </source>
</evidence>